<feature type="compositionally biased region" description="Polar residues" evidence="1">
    <location>
        <begin position="1"/>
        <end position="11"/>
    </location>
</feature>
<evidence type="ECO:0000313" key="2">
    <source>
        <dbReference type="EMBL" id="KAL2820380.1"/>
    </source>
</evidence>
<name>A0ABR4HY73_9EURO</name>
<comment type="caution">
    <text evidence="2">The sequence shown here is derived from an EMBL/GenBank/DDBJ whole genome shotgun (WGS) entry which is preliminary data.</text>
</comment>
<feature type="compositionally biased region" description="Basic residues" evidence="1">
    <location>
        <begin position="62"/>
        <end position="76"/>
    </location>
</feature>
<organism evidence="2 3">
    <name type="scientific">Aspergillus granulosus</name>
    <dbReference type="NCBI Taxonomy" id="176169"/>
    <lineage>
        <taxon>Eukaryota</taxon>
        <taxon>Fungi</taxon>
        <taxon>Dikarya</taxon>
        <taxon>Ascomycota</taxon>
        <taxon>Pezizomycotina</taxon>
        <taxon>Eurotiomycetes</taxon>
        <taxon>Eurotiomycetidae</taxon>
        <taxon>Eurotiales</taxon>
        <taxon>Aspergillaceae</taxon>
        <taxon>Aspergillus</taxon>
        <taxon>Aspergillus subgen. Nidulantes</taxon>
    </lineage>
</organism>
<sequence>MTEKTAAQTGTAPGPHPSNGMIETKASDGNIAGKNDPNAKDNAQMSPALKPDNAAAAGARASPKKRRKVNHGKNIHPSKAGAAVPYVCLSATTSRPRC</sequence>
<keyword evidence="3" id="KW-1185">Reference proteome</keyword>
<reference evidence="2 3" key="1">
    <citation type="submission" date="2024-07" db="EMBL/GenBank/DDBJ databases">
        <title>Section-level genome sequencing and comparative genomics of Aspergillus sections Usti and Cavernicolus.</title>
        <authorList>
            <consortium name="Lawrence Berkeley National Laboratory"/>
            <person name="Nybo J.L."/>
            <person name="Vesth T.C."/>
            <person name="Theobald S."/>
            <person name="Frisvad J.C."/>
            <person name="Larsen T.O."/>
            <person name="Kjaerboelling I."/>
            <person name="Rothschild-Mancinelli K."/>
            <person name="Lyhne E.K."/>
            <person name="Kogle M.E."/>
            <person name="Barry K."/>
            <person name="Clum A."/>
            <person name="Na H."/>
            <person name="Ledsgaard L."/>
            <person name="Lin J."/>
            <person name="Lipzen A."/>
            <person name="Kuo A."/>
            <person name="Riley R."/>
            <person name="Mondo S."/>
            <person name="Labutti K."/>
            <person name="Haridas S."/>
            <person name="Pangalinan J."/>
            <person name="Salamov A.A."/>
            <person name="Simmons B.A."/>
            <person name="Magnuson J.K."/>
            <person name="Chen J."/>
            <person name="Drula E."/>
            <person name="Henrissat B."/>
            <person name="Wiebenga A."/>
            <person name="Lubbers R.J."/>
            <person name="Gomes A.C."/>
            <person name="Makela M.R."/>
            <person name="Stajich J."/>
            <person name="Grigoriev I.V."/>
            <person name="Mortensen U.H."/>
            <person name="De Vries R.P."/>
            <person name="Baker S.E."/>
            <person name="Andersen M.R."/>
        </authorList>
    </citation>
    <scope>NUCLEOTIDE SEQUENCE [LARGE SCALE GENOMIC DNA]</scope>
    <source>
        <strain evidence="2 3">CBS 588.65</strain>
    </source>
</reference>
<gene>
    <name evidence="2" type="ORF">BJX63DRAFT_312249</name>
</gene>
<accession>A0ABR4HY73</accession>
<evidence type="ECO:0000313" key="3">
    <source>
        <dbReference type="Proteomes" id="UP001610334"/>
    </source>
</evidence>
<dbReference type="EMBL" id="JBFXLT010000007">
    <property type="protein sequence ID" value="KAL2820380.1"/>
    <property type="molecule type" value="Genomic_DNA"/>
</dbReference>
<proteinExistence type="predicted"/>
<feature type="region of interest" description="Disordered" evidence="1">
    <location>
        <begin position="1"/>
        <end position="82"/>
    </location>
</feature>
<dbReference type="Proteomes" id="UP001610334">
    <property type="component" value="Unassembled WGS sequence"/>
</dbReference>
<protein>
    <submittedName>
        <fullName evidence="2">Uncharacterized protein</fullName>
    </submittedName>
</protein>
<evidence type="ECO:0000256" key="1">
    <source>
        <dbReference type="SAM" id="MobiDB-lite"/>
    </source>
</evidence>